<gene>
    <name evidence="3" type="ORF">DR864_16030</name>
</gene>
<sequence>MRLHYQTYGDGPRPILAFHGIGQDHRCFLPLVNALKKQYTFYLFDLPFHGKSPAMDTEKLSMAEWQDTIEVFLAENHLQTFSVLGFSMGGKFALATLQLFPNQIISCWLLAPDGITESPWYRLATRFWLTKKLFKFVVGNVEHFKKLAYPFLKLGLVEKSAVKFAQSTLATATQRERIYRSWVGFSTIQPDIPAVASIILKYKIDLKLFLGRFDAVLPASYVQPLIKRLPNSTPIILKTGHHRLIEKVAEWFVQNPPFTTQSP</sequence>
<proteinExistence type="predicted"/>
<keyword evidence="4" id="KW-1185">Reference proteome</keyword>
<accession>A0A344TKI0</accession>
<dbReference type="InterPro" id="IPR050266">
    <property type="entry name" value="AB_hydrolase_sf"/>
</dbReference>
<dbReference type="Pfam" id="PF00561">
    <property type="entry name" value="Abhydrolase_1"/>
    <property type="match status" value="1"/>
</dbReference>
<organism evidence="3 4">
    <name type="scientific">Runella rosea</name>
    <dbReference type="NCBI Taxonomy" id="2259595"/>
    <lineage>
        <taxon>Bacteria</taxon>
        <taxon>Pseudomonadati</taxon>
        <taxon>Bacteroidota</taxon>
        <taxon>Cytophagia</taxon>
        <taxon>Cytophagales</taxon>
        <taxon>Spirosomataceae</taxon>
        <taxon>Runella</taxon>
    </lineage>
</organism>
<dbReference type="Proteomes" id="UP000251993">
    <property type="component" value="Chromosome"/>
</dbReference>
<reference evidence="3 4" key="1">
    <citation type="submission" date="2018-07" db="EMBL/GenBank/DDBJ databases">
        <title>Genome sequencing of Runella.</title>
        <authorList>
            <person name="Baek M.-G."/>
            <person name="Yi H."/>
        </authorList>
    </citation>
    <scope>NUCLEOTIDE SEQUENCE [LARGE SCALE GENOMIC DNA]</scope>
    <source>
        <strain evidence="3 4">HYN0085</strain>
    </source>
</reference>
<dbReference type="GO" id="GO:0016787">
    <property type="term" value="F:hydrolase activity"/>
    <property type="evidence" value="ECO:0007669"/>
    <property type="project" value="UniProtKB-KW"/>
</dbReference>
<dbReference type="RefSeq" id="WP_114067934.1">
    <property type="nucleotide sequence ID" value="NZ_CP030850.1"/>
</dbReference>
<dbReference type="EMBL" id="CP030850">
    <property type="protein sequence ID" value="AXE19151.1"/>
    <property type="molecule type" value="Genomic_DNA"/>
</dbReference>
<dbReference type="PANTHER" id="PTHR43798:SF31">
    <property type="entry name" value="AB HYDROLASE SUPERFAMILY PROTEIN YCLE"/>
    <property type="match status" value="1"/>
</dbReference>
<evidence type="ECO:0000313" key="4">
    <source>
        <dbReference type="Proteomes" id="UP000251993"/>
    </source>
</evidence>
<dbReference type="GO" id="GO:0016020">
    <property type="term" value="C:membrane"/>
    <property type="evidence" value="ECO:0007669"/>
    <property type="project" value="TreeGrafter"/>
</dbReference>
<evidence type="ECO:0000256" key="1">
    <source>
        <dbReference type="ARBA" id="ARBA00022801"/>
    </source>
</evidence>
<dbReference type="OrthoDB" id="975949at2"/>
<evidence type="ECO:0000313" key="3">
    <source>
        <dbReference type="EMBL" id="AXE19151.1"/>
    </source>
</evidence>
<dbReference type="InterPro" id="IPR000073">
    <property type="entry name" value="AB_hydrolase_1"/>
</dbReference>
<dbReference type="AlphaFoldDB" id="A0A344TKI0"/>
<feature type="domain" description="AB hydrolase-1" evidence="2">
    <location>
        <begin position="14"/>
        <end position="130"/>
    </location>
</feature>
<name>A0A344TKI0_9BACT</name>
<keyword evidence="1 3" id="KW-0378">Hydrolase</keyword>
<dbReference type="SUPFAM" id="SSF53474">
    <property type="entry name" value="alpha/beta-Hydrolases"/>
    <property type="match status" value="1"/>
</dbReference>
<protein>
    <submittedName>
        <fullName evidence="3">Alpha/beta hydrolase</fullName>
    </submittedName>
</protein>
<dbReference type="PANTHER" id="PTHR43798">
    <property type="entry name" value="MONOACYLGLYCEROL LIPASE"/>
    <property type="match status" value="1"/>
</dbReference>
<evidence type="ECO:0000259" key="2">
    <source>
        <dbReference type="Pfam" id="PF00561"/>
    </source>
</evidence>
<dbReference type="KEGG" id="run:DR864_16030"/>
<dbReference type="Gene3D" id="3.40.50.1820">
    <property type="entry name" value="alpha/beta hydrolase"/>
    <property type="match status" value="1"/>
</dbReference>
<dbReference type="InterPro" id="IPR029058">
    <property type="entry name" value="AB_hydrolase_fold"/>
</dbReference>